<dbReference type="PANTHER" id="PTHR37543:SF1">
    <property type="entry name" value="CCCH ZINC FINGER DNA BINDING PROTEIN (AFU_ORTHOLOGUE AFUA_5G12760)"/>
    <property type="match status" value="1"/>
</dbReference>
<feature type="domain" description="DUF7923" evidence="1">
    <location>
        <begin position="373"/>
        <end position="509"/>
    </location>
</feature>
<dbReference type="OrthoDB" id="2524069at2759"/>
<comment type="caution">
    <text evidence="2">The sequence shown here is derived from an EMBL/GenBank/DDBJ whole genome shotgun (WGS) entry which is preliminary data.</text>
</comment>
<dbReference type="Proteomes" id="UP000321518">
    <property type="component" value="Unassembled WGS sequence"/>
</dbReference>
<dbReference type="PANTHER" id="PTHR37543">
    <property type="entry name" value="CCCH ZINC FINGER DNA BINDING PROTEIN (AFU_ORTHOLOGUE AFUA_5G12760)"/>
    <property type="match status" value="1"/>
</dbReference>
<dbReference type="EMBL" id="BJWK01000016">
    <property type="protein sequence ID" value="GEM11629.1"/>
    <property type="molecule type" value="Genomic_DNA"/>
</dbReference>
<accession>A0A511KMK9</accession>
<evidence type="ECO:0000259" key="1">
    <source>
        <dbReference type="Pfam" id="PF25540"/>
    </source>
</evidence>
<dbReference type="AlphaFoldDB" id="A0A511KMK9"/>
<organism evidence="2 3">
    <name type="scientific">Rhodotorula toruloides</name>
    <name type="common">Yeast</name>
    <name type="synonym">Rhodosporidium toruloides</name>
    <dbReference type="NCBI Taxonomy" id="5286"/>
    <lineage>
        <taxon>Eukaryota</taxon>
        <taxon>Fungi</taxon>
        <taxon>Dikarya</taxon>
        <taxon>Basidiomycota</taxon>
        <taxon>Pucciniomycotina</taxon>
        <taxon>Microbotryomycetes</taxon>
        <taxon>Sporidiobolales</taxon>
        <taxon>Sporidiobolaceae</taxon>
        <taxon>Rhodotorula</taxon>
    </lineage>
</organism>
<protein>
    <recommendedName>
        <fullName evidence="1">DUF7923 domain-containing protein</fullName>
    </recommendedName>
</protein>
<evidence type="ECO:0000313" key="3">
    <source>
        <dbReference type="Proteomes" id="UP000321518"/>
    </source>
</evidence>
<name>A0A511KMK9_RHOTO</name>
<sequence length="595" mass="65031">MSMSVRSLGSVRASKLLITSSVADRNSVAEHTTAILTKFGFMGNVEKIYVAGAHPGMTLLPLVVQDEEGPPEELEKAFEEVVLPKIVLIDHRPNEPKEDLGSPTVTLTGFFDSSSPIVLLAQQRIQPFRVVQALRLVPAPSSDTSSRAAIVPRETALGLTTTSAGEDVAKQPCPGMRKTRECRWDEIYRLGIARAVVLPVHSVIPPSSARGIHSVFVRSLPKFFSNHAVAMPGLVDVDTQASDSPAAVIQRGASEHQQLLESHDALIYRLMEDKVKLGMGVDEEQDAVDKLKQAKTATTTLAELSGTKEVQEAQIGAQEDELATWKSTVAESKRKSEELGRQVREEEVKVREDLANAPQRQAKAAGRSTLVTGNPFILVLIDGSAAPFNEDAIKQGVSSGIDMAPRSLGEHNIELDEDDEEKVPPVVVSIVWHNRKALVYKLGNNKVAPEGFRGDEQWDRFPAGWTSLRNNQVIDVGEAPIDRRMANMIELYGQAPNLKRIFLAGIHLETLPDSCETLKPGSGQFFIRVAPKLVLINHRETDDEREVLKGSGWGVAVFARFFSSNNGLVTDLGWVFRPVTPPVGPGDQNHEEGDD</sequence>
<dbReference type="InterPro" id="IPR057683">
    <property type="entry name" value="DUF7923"/>
</dbReference>
<gene>
    <name evidence="2" type="ORF">Rt10032_c16g5646</name>
</gene>
<dbReference type="Pfam" id="PF25540">
    <property type="entry name" value="DUF7923"/>
    <property type="match status" value="1"/>
</dbReference>
<evidence type="ECO:0000313" key="2">
    <source>
        <dbReference type="EMBL" id="GEM11629.1"/>
    </source>
</evidence>
<reference evidence="2 3" key="1">
    <citation type="submission" date="2019-07" db="EMBL/GenBank/DDBJ databases">
        <title>Rhodotorula toruloides NBRC10032 genome sequencing.</title>
        <authorList>
            <person name="Shida Y."/>
            <person name="Takaku H."/>
            <person name="Ogasawara W."/>
            <person name="Mori K."/>
        </authorList>
    </citation>
    <scope>NUCLEOTIDE SEQUENCE [LARGE SCALE GENOMIC DNA]</scope>
    <source>
        <strain evidence="2 3">NBRC10032</strain>
    </source>
</reference>
<proteinExistence type="predicted"/>